<gene>
    <name evidence="1" type="ORF">TetV_446</name>
</gene>
<dbReference type="Proteomes" id="UP000244773">
    <property type="component" value="Segment"/>
</dbReference>
<organism evidence="1">
    <name type="scientific">Tetraselmis virus 1</name>
    <dbReference type="NCBI Taxonomy" id="2060617"/>
    <lineage>
        <taxon>Viruses</taxon>
        <taxon>Varidnaviria</taxon>
        <taxon>Bamfordvirae</taxon>
        <taxon>Nucleocytoviricota</taxon>
        <taxon>Megaviricetes</taxon>
        <taxon>Imitervirales</taxon>
        <taxon>Allomimiviridae</taxon>
        <taxon>Oceanusvirus</taxon>
        <taxon>Oceanusvirus kaneohense</taxon>
    </lineage>
</organism>
<protein>
    <submittedName>
        <fullName evidence="1">Putative RING finger domain-containing protein</fullName>
    </submittedName>
</protein>
<reference evidence="1" key="1">
    <citation type="journal article" date="2018" name="Virology">
        <title>A giant virus infecting green algae encodes key fermentation genes.</title>
        <authorList>
            <person name="Schvarcz C.R."/>
            <person name="Steward G.F."/>
        </authorList>
    </citation>
    <scope>NUCLEOTIDE SEQUENCE [LARGE SCALE GENOMIC DNA]</scope>
</reference>
<accession>A0A2P0VNP1</accession>
<dbReference type="EMBL" id="KY322437">
    <property type="protein sequence ID" value="AUF82528.1"/>
    <property type="molecule type" value="Genomic_DNA"/>
</dbReference>
<keyword evidence="2" id="KW-1185">Reference proteome</keyword>
<name>A0A2P0VNP1_9VIRU</name>
<evidence type="ECO:0000313" key="1">
    <source>
        <dbReference type="EMBL" id="AUF82528.1"/>
    </source>
</evidence>
<proteinExistence type="predicted"/>
<evidence type="ECO:0000313" key="2">
    <source>
        <dbReference type="Proteomes" id="UP000244773"/>
    </source>
</evidence>
<sequence length="230" mass="27177">MEMDTTNDENVCTICLSYENPDLQSICCRSGICFECAKKCFFRCPVCDRINDINISKNSYLESVEFTTIEKDDGTIGSIIGYSLNKSNEIVYEVHYTHVMEQCNHLEVLSQSKKFSDRIRTMYDNLLESLCDTNCCDTDLMRRIAQHVVQKNLKILYLRDREIHVGFLYNYVEDPIGNFMFSVRYKDDNYQIISAKDVKRYLYLYYSYLWLILEYDLATLKKGIKINWKK</sequence>